<feature type="transmembrane region" description="Helical" evidence="3">
    <location>
        <begin position="502"/>
        <end position="523"/>
    </location>
</feature>
<feature type="transmembrane region" description="Helical" evidence="3">
    <location>
        <begin position="735"/>
        <end position="754"/>
    </location>
</feature>
<dbReference type="GO" id="GO:0008028">
    <property type="term" value="F:monocarboxylic acid transmembrane transporter activity"/>
    <property type="evidence" value="ECO:0007669"/>
    <property type="project" value="TreeGrafter"/>
</dbReference>
<dbReference type="InterPro" id="IPR050327">
    <property type="entry name" value="Proton-linked_MCT"/>
</dbReference>
<keyword evidence="6" id="KW-1185">Reference proteome</keyword>
<name>A0AAN8G585_PATCE</name>
<comment type="subcellular location">
    <subcellularLocation>
        <location evidence="1">Membrane</location>
        <topology evidence="1">Multi-pass membrane protein</topology>
    </subcellularLocation>
</comment>
<dbReference type="CDD" id="cd17352">
    <property type="entry name" value="MFS_MCT_SLC16"/>
    <property type="match status" value="1"/>
</dbReference>
<feature type="transmembrane region" description="Helical" evidence="3">
    <location>
        <begin position="585"/>
        <end position="608"/>
    </location>
</feature>
<accession>A0AAN8G585</accession>
<organism evidence="5 6">
    <name type="scientific">Patella caerulea</name>
    <name type="common">Rayed Mediterranean limpet</name>
    <dbReference type="NCBI Taxonomy" id="87958"/>
    <lineage>
        <taxon>Eukaryota</taxon>
        <taxon>Metazoa</taxon>
        <taxon>Spiralia</taxon>
        <taxon>Lophotrochozoa</taxon>
        <taxon>Mollusca</taxon>
        <taxon>Gastropoda</taxon>
        <taxon>Patellogastropoda</taxon>
        <taxon>Patelloidea</taxon>
        <taxon>Patellidae</taxon>
        <taxon>Patella</taxon>
    </lineage>
</organism>
<feature type="transmembrane region" description="Helical" evidence="3">
    <location>
        <begin position="705"/>
        <end position="728"/>
    </location>
</feature>
<evidence type="ECO:0000259" key="4">
    <source>
        <dbReference type="PROSITE" id="PS50850"/>
    </source>
</evidence>
<feature type="domain" description="Major facilitator superfamily (MFS) profile" evidence="4">
    <location>
        <begin position="462"/>
        <end position="853"/>
    </location>
</feature>
<dbReference type="PANTHER" id="PTHR11360">
    <property type="entry name" value="MONOCARBOXYLATE TRANSPORTER"/>
    <property type="match status" value="1"/>
</dbReference>
<feature type="transmembrane region" description="Helical" evidence="3">
    <location>
        <begin position="620"/>
        <end position="642"/>
    </location>
</feature>
<feature type="transmembrane region" description="Helical" evidence="3">
    <location>
        <begin position="793"/>
        <end position="816"/>
    </location>
</feature>
<dbReference type="PANTHER" id="PTHR11360:SF284">
    <property type="entry name" value="EG:103B4.3 PROTEIN-RELATED"/>
    <property type="match status" value="1"/>
</dbReference>
<evidence type="ECO:0000313" key="6">
    <source>
        <dbReference type="Proteomes" id="UP001347796"/>
    </source>
</evidence>
<evidence type="ECO:0000313" key="5">
    <source>
        <dbReference type="EMBL" id="KAK6167926.1"/>
    </source>
</evidence>
<feature type="transmembrane region" description="Helical" evidence="3">
    <location>
        <begin position="554"/>
        <end position="578"/>
    </location>
</feature>
<keyword evidence="3" id="KW-0812">Transmembrane</keyword>
<evidence type="ECO:0000256" key="1">
    <source>
        <dbReference type="ARBA" id="ARBA00004141"/>
    </source>
</evidence>
<sequence>MANPKCVFEFKKKAKFTPSNVKHYLNPENVKSKEDKIEARNGIDGIPIQWNANNNANRSGSQLQEFHPIGVGPDGILTSKHSMVEIQPEETTIEQVLQSLDGINDFVSTANEVNMENIPTRDNVTVSNCDKVEKVPTDVMNGVINNEIKNNEIPKPDVQMDNVVVNNLLSNDLRNTEYTPGEVENTSVHSNAVSLLSGDENKEFHTSEGEDVSSNNTKTDENPISVDDNANDVDIIGNCTGNVTNEESVNETNEAFKNDVETNFENGDGKIDNNVIYQDTGLIEPNESGNLSNEVVENTQPRGLTLFIQSTDIKNTGVLNSGYRDDEDENYVPVAGAPFGDSGTEDTDHSFSGGQISGPGADGQSKDCSTYYTGMENSGQLSDENPFNKKSPRKKKRVSVVTETMQRNGDQSGTENAGFISDDDSIDTVIDIAKLRRRSIRFSIYSAFEFSSEPKWQRKLGACVVVFCGFWNCFFSMGIAFSMGTFLPEWLDEFNDGRAKTAMIQSVLVGVTFGAGLLIGISIDRYGVRLTIFVGSLMSCCGFLGAIFCPSTTTLLLSVAILPGLGLSGAQLGSIVAVSMACKRSVSVAIGLITAGGGCGSSILPYFFQFLIDKYGWRGAFFVIAGLSLQPMVFGFLMTAFMDQVTASRGHRVETAVVTVKEKMKQMCRPEFITAALCALTAFSAANGFLFIIVDYANTKNQNGIFFLFLLTIISTCGRLAFGFLNLLSFVNSRILLTVAAILSGGSLVCLGFVTQYATILGILVILGFNYGGQIGIYGVVILDLVGPQTFSLALGLCSTLNGTASAIGGVIYGLLFDMSGSYSQPCIIMGTVSCVFGVLPMLGLFYSKIKTNCKSAISSD</sequence>
<dbReference type="SUPFAM" id="SSF103473">
    <property type="entry name" value="MFS general substrate transporter"/>
    <property type="match status" value="1"/>
</dbReference>
<keyword evidence="3" id="KW-1133">Transmembrane helix</keyword>
<evidence type="ECO:0000256" key="2">
    <source>
        <dbReference type="SAM" id="MobiDB-lite"/>
    </source>
</evidence>
<feature type="region of interest" description="Disordered" evidence="2">
    <location>
        <begin position="203"/>
        <end position="232"/>
    </location>
</feature>
<dbReference type="Gene3D" id="1.20.1250.20">
    <property type="entry name" value="MFS general substrate transporter like domains"/>
    <property type="match status" value="1"/>
</dbReference>
<gene>
    <name evidence="5" type="ORF">SNE40_021849</name>
</gene>
<protein>
    <recommendedName>
        <fullName evidence="4">Major facilitator superfamily (MFS) profile domain-containing protein</fullName>
    </recommendedName>
</protein>
<feature type="transmembrane region" description="Helical" evidence="3">
    <location>
        <begin position="760"/>
        <end position="786"/>
    </location>
</feature>
<feature type="region of interest" description="Disordered" evidence="2">
    <location>
        <begin position="338"/>
        <end position="419"/>
    </location>
</feature>
<feature type="transmembrane region" description="Helical" evidence="3">
    <location>
        <begin position="672"/>
        <end position="693"/>
    </location>
</feature>
<dbReference type="InterPro" id="IPR011701">
    <property type="entry name" value="MFS"/>
</dbReference>
<dbReference type="InterPro" id="IPR036259">
    <property type="entry name" value="MFS_trans_sf"/>
</dbReference>
<comment type="caution">
    <text evidence="5">The sequence shown here is derived from an EMBL/GenBank/DDBJ whole genome shotgun (WGS) entry which is preliminary data.</text>
</comment>
<dbReference type="PROSITE" id="PS50850">
    <property type="entry name" value="MFS"/>
    <property type="match status" value="1"/>
</dbReference>
<dbReference type="EMBL" id="JAZGQO010000018">
    <property type="protein sequence ID" value="KAK6167926.1"/>
    <property type="molecule type" value="Genomic_DNA"/>
</dbReference>
<dbReference type="AlphaFoldDB" id="A0AAN8G585"/>
<dbReference type="InterPro" id="IPR020846">
    <property type="entry name" value="MFS_dom"/>
</dbReference>
<dbReference type="GO" id="GO:0016020">
    <property type="term" value="C:membrane"/>
    <property type="evidence" value="ECO:0007669"/>
    <property type="project" value="UniProtKB-SubCell"/>
</dbReference>
<proteinExistence type="predicted"/>
<dbReference type="Proteomes" id="UP001347796">
    <property type="component" value="Unassembled WGS sequence"/>
</dbReference>
<feature type="transmembrane region" description="Helical" evidence="3">
    <location>
        <begin position="530"/>
        <end position="548"/>
    </location>
</feature>
<evidence type="ECO:0000256" key="3">
    <source>
        <dbReference type="SAM" id="Phobius"/>
    </source>
</evidence>
<feature type="transmembrane region" description="Helical" evidence="3">
    <location>
        <begin position="828"/>
        <end position="847"/>
    </location>
</feature>
<reference evidence="5 6" key="1">
    <citation type="submission" date="2024-01" db="EMBL/GenBank/DDBJ databases">
        <title>The genome of the rayed Mediterranean limpet Patella caerulea (Linnaeus, 1758).</title>
        <authorList>
            <person name="Anh-Thu Weber A."/>
            <person name="Halstead-Nussloch G."/>
        </authorList>
    </citation>
    <scope>NUCLEOTIDE SEQUENCE [LARGE SCALE GENOMIC DNA]</scope>
    <source>
        <strain evidence="5">AATW-2023a</strain>
        <tissue evidence="5">Whole specimen</tissue>
    </source>
</reference>
<dbReference type="Pfam" id="PF07690">
    <property type="entry name" value="MFS_1"/>
    <property type="match status" value="1"/>
</dbReference>
<feature type="compositionally biased region" description="Polar residues" evidence="2">
    <location>
        <begin position="402"/>
        <end position="415"/>
    </location>
</feature>
<keyword evidence="3" id="KW-0472">Membrane</keyword>
<feature type="transmembrane region" description="Helical" evidence="3">
    <location>
        <begin position="460"/>
        <end position="482"/>
    </location>
</feature>
<feature type="compositionally biased region" description="Polar residues" evidence="2">
    <location>
        <begin position="366"/>
        <end position="385"/>
    </location>
</feature>